<name>A0A8J7SP09_9PROT</name>
<feature type="region of interest" description="Disordered" evidence="2">
    <location>
        <begin position="1"/>
        <end position="26"/>
    </location>
</feature>
<evidence type="ECO:0000256" key="1">
    <source>
        <dbReference type="ARBA" id="ARBA00023186"/>
    </source>
</evidence>
<dbReference type="PANTHER" id="PTHR34227:SF1">
    <property type="entry name" value="DIMETHYL SULFOXIDE REDUCTASE CHAPERONE-RELATED"/>
    <property type="match status" value="1"/>
</dbReference>
<keyword evidence="4" id="KW-1185">Reference proteome</keyword>
<accession>A0A8J7SP09</accession>
<evidence type="ECO:0000313" key="4">
    <source>
        <dbReference type="Proteomes" id="UP000672602"/>
    </source>
</evidence>
<dbReference type="PANTHER" id="PTHR34227">
    <property type="entry name" value="CHAPERONE PROTEIN YCDY"/>
    <property type="match status" value="1"/>
</dbReference>
<proteinExistence type="predicted"/>
<dbReference type="EMBL" id="JAGMWN010000007">
    <property type="protein sequence ID" value="MBP5858333.1"/>
    <property type="molecule type" value="Genomic_DNA"/>
</dbReference>
<dbReference type="Gene3D" id="1.10.3480.10">
    <property type="entry name" value="TorD-like"/>
    <property type="match status" value="1"/>
</dbReference>
<dbReference type="InterPro" id="IPR050289">
    <property type="entry name" value="TorD/DmsD_chaperones"/>
</dbReference>
<reference evidence="3" key="1">
    <citation type="submission" date="2021-04" db="EMBL/GenBank/DDBJ databases">
        <authorList>
            <person name="Zhang D.-C."/>
        </authorList>
    </citation>
    <scope>NUCLEOTIDE SEQUENCE</scope>
    <source>
        <strain evidence="3">CGMCC 1.15697</strain>
    </source>
</reference>
<dbReference type="InterPro" id="IPR020945">
    <property type="entry name" value="DMSO/NO3_reduct_chaperone"/>
</dbReference>
<keyword evidence="1" id="KW-0143">Chaperone</keyword>
<dbReference type="SUPFAM" id="SSF89155">
    <property type="entry name" value="TorD-like"/>
    <property type="match status" value="1"/>
</dbReference>
<protein>
    <submittedName>
        <fullName evidence="3">Molecular chaperone TorD family protein</fullName>
    </submittedName>
</protein>
<dbReference type="AlphaFoldDB" id="A0A8J7SP09"/>
<sequence length="217" mass="23484">MISSGIGSEVRQADREYEAPSEPRGISAEEAGRADVYRLLALLLEGPPNEELRALLIGVADDGSDLGVALARVADAVRGQDPAWTRDAFGRLFVGAPAAKLMPYGSHYKSGQLYGRDLAELRMDLARLGIARAKDATEPEDHITSLFEIMSGLLTGAFGAAPLDIAEQSAFFAKHVQPWTPRFFRDMEAAAEDEFYHAVARFGGAFVALEVEAFDLP</sequence>
<evidence type="ECO:0000256" key="2">
    <source>
        <dbReference type="SAM" id="MobiDB-lite"/>
    </source>
</evidence>
<dbReference type="RefSeq" id="WP_210682918.1">
    <property type="nucleotide sequence ID" value="NZ_JAGMWN010000007.1"/>
</dbReference>
<comment type="caution">
    <text evidence="3">The sequence shown here is derived from an EMBL/GenBank/DDBJ whole genome shotgun (WGS) entry which is preliminary data.</text>
</comment>
<dbReference type="Pfam" id="PF02613">
    <property type="entry name" value="Nitrate_red_del"/>
    <property type="match status" value="1"/>
</dbReference>
<dbReference type="Proteomes" id="UP000672602">
    <property type="component" value="Unassembled WGS sequence"/>
</dbReference>
<gene>
    <name evidence="3" type="ORF">KAJ83_15030</name>
</gene>
<organism evidence="3 4">
    <name type="scientific">Marivibrio halodurans</name>
    <dbReference type="NCBI Taxonomy" id="2039722"/>
    <lineage>
        <taxon>Bacteria</taxon>
        <taxon>Pseudomonadati</taxon>
        <taxon>Pseudomonadota</taxon>
        <taxon>Alphaproteobacteria</taxon>
        <taxon>Rhodospirillales</taxon>
        <taxon>Rhodospirillaceae</taxon>
        <taxon>Marivibrio</taxon>
    </lineage>
</organism>
<evidence type="ECO:0000313" key="3">
    <source>
        <dbReference type="EMBL" id="MBP5858333.1"/>
    </source>
</evidence>
<dbReference type="InterPro" id="IPR036411">
    <property type="entry name" value="TorD-like_sf"/>
</dbReference>